<dbReference type="InterPro" id="IPR010104">
    <property type="entry name" value="TonB_rcpt_bac"/>
</dbReference>
<organism evidence="13 14">
    <name type="scientific">Catenovulum adriaticum</name>
    <dbReference type="NCBI Taxonomy" id="2984846"/>
    <lineage>
        <taxon>Bacteria</taxon>
        <taxon>Pseudomonadati</taxon>
        <taxon>Pseudomonadota</taxon>
        <taxon>Gammaproteobacteria</taxon>
        <taxon>Alteromonadales</taxon>
        <taxon>Alteromonadaceae</taxon>
        <taxon>Catenovulum</taxon>
    </lineage>
</organism>
<sequence length="1023" mass="110707">MQFKLSKLAVSVLSASALSMVANVNAAQEIDETEVIQVQGIRASLTSALNQKRDANNLVEVIQSEDIGKLPDQNLAEVLENITGIQITRTAGVGTGVQIRGSNRNIVQINGAQTVGTGDGRTGMKFEDLSAGIIAGVEVTKAAQAKTTEGSIGGTVNLKTIRPLALDETLATVRLQGEDSSLTTDGIMPRFSGAYGDNWETEAGKFGFVVSAALSRQEATSFRPRVDRDGSLVENVNADVIRVDDDGNPQTEDQPNKRPIAQSFDFLGIQFLNQETENFEYETKNVAASFEFAPNDDMKFFFDAILTDQEVRQESTRVQGSGVSAVLNYNLPTAFETVNFGSLGGQNLGSIQAATVGTIQPNLSVDDDDPNLRFNSDTGARVTDTKLFRLGGQWQVTANLKVSAELSSASSDTQTPKLDTQLNFINPNTPLDGLDANGDITSSTSNDNAVPFAYDLTGDQLAFGIDFDSQFAPTVNQLLDPSNTVLDQVDYSHGDTKNGDDAFRVDASYYLDSGVITSVDAGIRFNKVSHESLSVSDRIGGFSKMIDSPSGSLFSDILVAGPDNFGDADGRELALRNYLIVDPELAFNDPDQVIDTLHTAMDTHRTNMVNQGFSFSNDVDYLNRIPSSTAGFEVEEETTAVYAQANFEYEMLRGNFGIRHIETEVSSIGNTEVNGVVSKVNNKGEYSYTLPRLNLIADVTDDIAIRLGWGKDITRPEYGNLNTSVSYGTNENASVEIGNPSLSPMEATTFDLSAEWYFAEAAVLSIGYFSKDIENLFVTGTESAEVFASGFRDTDPNCPGGGIYNPAVQPNQLGNPAQEGLCVDIETSLNDPDTITQSGIEMAFQYDLSSFEQELGWASGFGIQANYTIQEYDGGSVENESATRGTDIFNAINGIYDERNFQKVTAVQGLLDFSENAYNITGYYEKHGLSARLRYTWREAYRTDDTAAGASRNSTLGFPVVVHDRGQVNASVSYDVNENLNVGIEAVNLTKSEITQSCVNEGALLCFQGLADRRVTAGVTYKF</sequence>
<comment type="subcellular location">
    <subcellularLocation>
        <location evidence="1 8">Cell outer membrane</location>
        <topology evidence="1 8">Multi-pass membrane protein</topology>
    </subcellularLocation>
</comment>
<keyword evidence="13" id="KW-0675">Receptor</keyword>
<dbReference type="NCBIfam" id="TIGR01782">
    <property type="entry name" value="TonB-Xanth-Caul"/>
    <property type="match status" value="1"/>
</dbReference>
<keyword evidence="13" id="KW-0614">Plasmid</keyword>
<evidence type="ECO:0000313" key="13">
    <source>
        <dbReference type="EMBL" id="WAJ72156.1"/>
    </source>
</evidence>
<dbReference type="RefSeq" id="WP_268076871.1">
    <property type="nucleotide sequence ID" value="NZ_CP109967.1"/>
</dbReference>
<evidence type="ECO:0000256" key="10">
    <source>
        <dbReference type="SAM" id="SignalP"/>
    </source>
</evidence>
<proteinExistence type="inferred from homology"/>
<dbReference type="InterPro" id="IPR012910">
    <property type="entry name" value="Plug_dom"/>
</dbReference>
<keyword evidence="3 8" id="KW-1134">Transmembrane beta strand</keyword>
<dbReference type="PROSITE" id="PS52016">
    <property type="entry name" value="TONB_DEPENDENT_REC_3"/>
    <property type="match status" value="1"/>
</dbReference>
<gene>
    <name evidence="13" type="ORF">OLW01_17915</name>
</gene>
<evidence type="ECO:0000256" key="1">
    <source>
        <dbReference type="ARBA" id="ARBA00004571"/>
    </source>
</evidence>
<dbReference type="SUPFAM" id="SSF56935">
    <property type="entry name" value="Porins"/>
    <property type="match status" value="1"/>
</dbReference>
<feature type="domain" description="TonB-dependent receptor-like beta-barrel" evidence="11">
    <location>
        <begin position="440"/>
        <end position="989"/>
    </location>
</feature>
<evidence type="ECO:0000256" key="9">
    <source>
        <dbReference type="RuleBase" id="RU003357"/>
    </source>
</evidence>
<reference evidence="13" key="1">
    <citation type="submission" date="2022-10" db="EMBL/GenBank/DDBJ databases">
        <title>Catenovulum adriacola sp. nov. isolated in the Harbour of Susak.</title>
        <authorList>
            <person name="Schoch T."/>
            <person name="Reich S.J."/>
            <person name="Stoeferle S."/>
            <person name="Flaiz M."/>
            <person name="Kazda M."/>
            <person name="Riedel C.U."/>
            <person name="Duerre P."/>
        </authorList>
    </citation>
    <scope>NUCLEOTIDE SEQUENCE</scope>
    <source>
        <strain evidence="13">TS8</strain>
        <plasmid evidence="13">pCadTS8_2</plasmid>
    </source>
</reference>
<evidence type="ECO:0000256" key="7">
    <source>
        <dbReference type="ARBA" id="ARBA00023237"/>
    </source>
</evidence>
<evidence type="ECO:0000256" key="8">
    <source>
        <dbReference type="PROSITE-ProRule" id="PRU01360"/>
    </source>
</evidence>
<evidence type="ECO:0000259" key="11">
    <source>
        <dbReference type="Pfam" id="PF00593"/>
    </source>
</evidence>
<dbReference type="Proteomes" id="UP001163726">
    <property type="component" value="Plasmid pCadTS8_2"/>
</dbReference>
<dbReference type="InterPro" id="IPR036942">
    <property type="entry name" value="Beta-barrel_TonB_sf"/>
</dbReference>
<feature type="signal peptide" evidence="10">
    <location>
        <begin position="1"/>
        <end position="26"/>
    </location>
</feature>
<dbReference type="InterPro" id="IPR000531">
    <property type="entry name" value="Beta-barrel_TonB"/>
</dbReference>
<evidence type="ECO:0000256" key="4">
    <source>
        <dbReference type="ARBA" id="ARBA00022692"/>
    </source>
</evidence>
<dbReference type="Pfam" id="PF07715">
    <property type="entry name" value="Plug"/>
    <property type="match status" value="1"/>
</dbReference>
<dbReference type="Gene3D" id="2.170.130.10">
    <property type="entry name" value="TonB-dependent receptor, plug domain"/>
    <property type="match status" value="1"/>
</dbReference>
<keyword evidence="2 8" id="KW-0813">Transport</keyword>
<dbReference type="Pfam" id="PF00593">
    <property type="entry name" value="TonB_dep_Rec_b-barrel"/>
    <property type="match status" value="1"/>
</dbReference>
<dbReference type="InterPro" id="IPR037066">
    <property type="entry name" value="Plug_dom_sf"/>
</dbReference>
<dbReference type="EMBL" id="CP109967">
    <property type="protein sequence ID" value="WAJ72156.1"/>
    <property type="molecule type" value="Genomic_DNA"/>
</dbReference>
<keyword evidence="6 8" id="KW-0472">Membrane</keyword>
<keyword evidence="5 9" id="KW-0798">TonB box</keyword>
<keyword evidence="14" id="KW-1185">Reference proteome</keyword>
<evidence type="ECO:0000259" key="12">
    <source>
        <dbReference type="Pfam" id="PF07715"/>
    </source>
</evidence>
<keyword evidence="4 8" id="KW-0812">Transmembrane</keyword>
<evidence type="ECO:0000313" key="14">
    <source>
        <dbReference type="Proteomes" id="UP001163726"/>
    </source>
</evidence>
<evidence type="ECO:0000256" key="6">
    <source>
        <dbReference type="ARBA" id="ARBA00023136"/>
    </source>
</evidence>
<feature type="chain" id="PRO_5046015472" evidence="10">
    <location>
        <begin position="27"/>
        <end position="1023"/>
    </location>
</feature>
<evidence type="ECO:0000256" key="3">
    <source>
        <dbReference type="ARBA" id="ARBA00022452"/>
    </source>
</evidence>
<evidence type="ECO:0000256" key="2">
    <source>
        <dbReference type="ARBA" id="ARBA00022448"/>
    </source>
</evidence>
<geneLocation type="plasmid" evidence="13 14">
    <name>pCadTS8_2</name>
</geneLocation>
<accession>A0ABY7ASQ7</accession>
<protein>
    <submittedName>
        <fullName evidence="13">TonB-dependent receptor</fullName>
    </submittedName>
</protein>
<feature type="domain" description="TonB-dependent receptor plug" evidence="12">
    <location>
        <begin position="52"/>
        <end position="155"/>
    </location>
</feature>
<dbReference type="PANTHER" id="PTHR40980">
    <property type="entry name" value="PLUG DOMAIN-CONTAINING PROTEIN"/>
    <property type="match status" value="1"/>
</dbReference>
<evidence type="ECO:0000256" key="5">
    <source>
        <dbReference type="ARBA" id="ARBA00023077"/>
    </source>
</evidence>
<comment type="similarity">
    <text evidence="8 9">Belongs to the TonB-dependent receptor family.</text>
</comment>
<keyword evidence="10" id="KW-0732">Signal</keyword>
<keyword evidence="7 8" id="KW-0998">Cell outer membrane</keyword>
<dbReference type="Gene3D" id="2.40.170.20">
    <property type="entry name" value="TonB-dependent receptor, beta-barrel domain"/>
    <property type="match status" value="1"/>
</dbReference>
<dbReference type="PANTHER" id="PTHR40980:SF3">
    <property type="entry name" value="TONB-DEPENDENT RECEPTOR-LIKE BETA-BARREL DOMAIN-CONTAINING PROTEIN"/>
    <property type="match status" value="1"/>
</dbReference>
<name>A0ABY7ASQ7_9ALTE</name>
<dbReference type="InterPro" id="IPR039426">
    <property type="entry name" value="TonB-dep_rcpt-like"/>
</dbReference>